<protein>
    <submittedName>
        <fullName evidence="3">P-loop containing nucleoside triphosphate hydrolase protein</fullName>
    </submittedName>
</protein>
<dbReference type="GO" id="GO:0016887">
    <property type="term" value="F:ATP hydrolysis activity"/>
    <property type="evidence" value="ECO:0007669"/>
    <property type="project" value="InterPro"/>
</dbReference>
<sequence>MPPDFMYTCGHGSDPIPDHAESADTEDLVQAVDKGSRCDNKEVYRIRREDDPERFRWVDEMPKNFSSDEKGKTKKARETYAVNVFHRFDDDNDEWIVDHVRVNSSLLHVALEEILEGYPGLTQHELKVFRPPFLGFIHRWNDLIVYVGKVDPASETYEHLRLLQRTLEPLLEKSFATIREVEQTGHVAFKDLPLIYVPGTIAFEHETRGAGIVRTCVLTFPPCRPPRYMISVDVVEWDGRRCGLLQQYGMVPQYDGLRALSALEVSPMNGLPDQVELCKDLIERGRVYEKLRGQFFMAFTDLHAERRNERMVIGARAYYKHEKSGQFPEYASLTEIGRLTWAQSMNRYSSALPSALASSVAVDLSPMTDAQCLLTQAKVHCFNIEAKKWEELDLTKLHNIKWAQHAFSNLVLAQDEKDLLVALVDRDQFTSGKPFDDFIGGKGQGMIMLLCGPPGVGKTLTAESVAEHLRRPLYKLGAGDLGTDAEMVERKLDRALKLCAHFGAVLLIDEADVFMEARLLNNLQRNELVSVFLRLLEYYNGIMILTTNRMRSIDTAFESRVDITLSYNDLTEADRKQVWKNFLAIFEPSAVDVSEADLASLARWDFNGRQIKSAIKTARILATKEQEPLNARHLEIVLNLRRKALGMMNGEEVITGATTNGF</sequence>
<dbReference type="PANTHER" id="PTHR46411:SF3">
    <property type="entry name" value="AAA+ ATPASE DOMAIN-CONTAINING PROTEIN"/>
    <property type="match status" value="1"/>
</dbReference>
<evidence type="ECO:0000256" key="1">
    <source>
        <dbReference type="SAM" id="MobiDB-lite"/>
    </source>
</evidence>
<name>A0A9P4H4U2_9PLEO</name>
<dbReference type="Gene3D" id="3.40.50.300">
    <property type="entry name" value="P-loop containing nucleotide triphosphate hydrolases"/>
    <property type="match status" value="1"/>
</dbReference>
<dbReference type="PANTHER" id="PTHR46411">
    <property type="entry name" value="FAMILY ATPASE, PUTATIVE-RELATED"/>
    <property type="match status" value="1"/>
</dbReference>
<dbReference type="EMBL" id="ML978223">
    <property type="protein sequence ID" value="KAF2027655.1"/>
    <property type="molecule type" value="Genomic_DNA"/>
</dbReference>
<comment type="caution">
    <text evidence="3">The sequence shown here is derived from an EMBL/GenBank/DDBJ whole genome shotgun (WGS) entry which is preliminary data.</text>
</comment>
<dbReference type="GO" id="GO:0005524">
    <property type="term" value="F:ATP binding"/>
    <property type="evidence" value="ECO:0007669"/>
    <property type="project" value="InterPro"/>
</dbReference>
<evidence type="ECO:0000259" key="2">
    <source>
        <dbReference type="SMART" id="SM00382"/>
    </source>
</evidence>
<evidence type="ECO:0000313" key="3">
    <source>
        <dbReference type="EMBL" id="KAF2027655.1"/>
    </source>
</evidence>
<dbReference type="Pfam" id="PF00004">
    <property type="entry name" value="AAA"/>
    <property type="match status" value="1"/>
</dbReference>
<dbReference type="SUPFAM" id="SSF52540">
    <property type="entry name" value="P-loop containing nucleoside triphosphate hydrolases"/>
    <property type="match status" value="1"/>
</dbReference>
<accession>A0A9P4H4U2</accession>
<dbReference type="InterPro" id="IPR003959">
    <property type="entry name" value="ATPase_AAA_core"/>
</dbReference>
<evidence type="ECO:0000313" key="4">
    <source>
        <dbReference type="Proteomes" id="UP000799777"/>
    </source>
</evidence>
<dbReference type="AlphaFoldDB" id="A0A9P4H4U2"/>
<feature type="region of interest" description="Disordered" evidence="1">
    <location>
        <begin position="1"/>
        <end position="23"/>
    </location>
</feature>
<reference evidence="3" key="1">
    <citation type="journal article" date="2020" name="Stud. Mycol.">
        <title>101 Dothideomycetes genomes: a test case for predicting lifestyles and emergence of pathogens.</title>
        <authorList>
            <person name="Haridas S."/>
            <person name="Albert R."/>
            <person name="Binder M."/>
            <person name="Bloem J."/>
            <person name="Labutti K."/>
            <person name="Salamov A."/>
            <person name="Andreopoulos B."/>
            <person name="Baker S."/>
            <person name="Barry K."/>
            <person name="Bills G."/>
            <person name="Bluhm B."/>
            <person name="Cannon C."/>
            <person name="Castanera R."/>
            <person name="Culley D."/>
            <person name="Daum C."/>
            <person name="Ezra D."/>
            <person name="Gonzalez J."/>
            <person name="Henrissat B."/>
            <person name="Kuo A."/>
            <person name="Liang C."/>
            <person name="Lipzen A."/>
            <person name="Lutzoni F."/>
            <person name="Magnuson J."/>
            <person name="Mondo S."/>
            <person name="Nolan M."/>
            <person name="Ohm R."/>
            <person name="Pangilinan J."/>
            <person name="Park H.-J."/>
            <person name="Ramirez L."/>
            <person name="Alfaro M."/>
            <person name="Sun H."/>
            <person name="Tritt A."/>
            <person name="Yoshinaga Y."/>
            <person name="Zwiers L.-H."/>
            <person name="Turgeon B."/>
            <person name="Goodwin S."/>
            <person name="Spatafora J."/>
            <person name="Crous P."/>
            <person name="Grigoriev I."/>
        </authorList>
    </citation>
    <scope>NUCLEOTIDE SEQUENCE</scope>
    <source>
        <strain evidence="3">CBS 110217</strain>
    </source>
</reference>
<gene>
    <name evidence="3" type="ORF">EK21DRAFT_114592</name>
</gene>
<dbReference type="SMART" id="SM00382">
    <property type="entry name" value="AAA"/>
    <property type="match status" value="1"/>
</dbReference>
<dbReference type="InterPro" id="IPR054289">
    <property type="entry name" value="DUF7025"/>
</dbReference>
<dbReference type="CDD" id="cd19481">
    <property type="entry name" value="RecA-like_protease"/>
    <property type="match status" value="1"/>
</dbReference>
<organism evidence="3 4">
    <name type="scientific">Setomelanomma holmii</name>
    <dbReference type="NCBI Taxonomy" id="210430"/>
    <lineage>
        <taxon>Eukaryota</taxon>
        <taxon>Fungi</taxon>
        <taxon>Dikarya</taxon>
        <taxon>Ascomycota</taxon>
        <taxon>Pezizomycotina</taxon>
        <taxon>Dothideomycetes</taxon>
        <taxon>Pleosporomycetidae</taxon>
        <taxon>Pleosporales</taxon>
        <taxon>Pleosporineae</taxon>
        <taxon>Phaeosphaeriaceae</taxon>
        <taxon>Setomelanomma</taxon>
    </lineage>
</organism>
<dbReference type="InterPro" id="IPR027417">
    <property type="entry name" value="P-loop_NTPase"/>
</dbReference>
<keyword evidence="3" id="KW-0378">Hydrolase</keyword>
<dbReference type="Proteomes" id="UP000799777">
    <property type="component" value="Unassembled WGS sequence"/>
</dbReference>
<keyword evidence="4" id="KW-1185">Reference proteome</keyword>
<dbReference type="Pfam" id="PF22942">
    <property type="entry name" value="DUF7025"/>
    <property type="match status" value="1"/>
</dbReference>
<feature type="domain" description="AAA+ ATPase" evidence="2">
    <location>
        <begin position="444"/>
        <end position="571"/>
    </location>
</feature>
<proteinExistence type="predicted"/>
<dbReference type="InterPro" id="IPR003593">
    <property type="entry name" value="AAA+_ATPase"/>
</dbReference>
<dbReference type="OrthoDB" id="10042665at2759"/>